<evidence type="ECO:0000256" key="9">
    <source>
        <dbReference type="SAM" id="Phobius"/>
    </source>
</evidence>
<protein>
    <submittedName>
        <fullName evidence="13">NB-ARC</fullName>
    </submittedName>
</protein>
<keyword evidence="4" id="KW-0547">Nucleotide-binding</keyword>
<keyword evidence="9" id="KW-1133">Transmembrane helix</keyword>
<dbReference type="Pfam" id="PF00931">
    <property type="entry name" value="NB-ARC"/>
    <property type="match status" value="1"/>
</dbReference>
<dbReference type="FunFam" id="1.10.8.430:FF:000003">
    <property type="entry name" value="Probable disease resistance protein At5g66910"/>
    <property type="match status" value="1"/>
</dbReference>
<evidence type="ECO:0000256" key="8">
    <source>
        <dbReference type="SAM" id="Coils"/>
    </source>
</evidence>
<name>A0A8T1Y3S5_ARASU</name>
<feature type="domain" description="NB-ARC" evidence="10">
    <location>
        <begin position="246"/>
        <end position="414"/>
    </location>
</feature>
<accession>A0A8T1Y3S5</accession>
<dbReference type="Pfam" id="PF23559">
    <property type="entry name" value="WHD_DRP"/>
    <property type="match status" value="1"/>
</dbReference>
<keyword evidence="5" id="KW-0611">Plant defense</keyword>
<dbReference type="InterPro" id="IPR058922">
    <property type="entry name" value="WHD_DRP"/>
</dbReference>
<keyword evidence="2" id="KW-0433">Leucine-rich repeat</keyword>
<comment type="caution">
    <text evidence="13">The sequence shown here is derived from an EMBL/GenBank/DDBJ whole genome shotgun (WGS) entry which is preliminary data.</text>
</comment>
<comment type="similarity">
    <text evidence="1">Belongs to the disease resistance NB-LRR family.</text>
</comment>
<dbReference type="FunFam" id="3.40.50.300:FF:001091">
    <property type="entry name" value="Probable disease resistance protein At1g61300"/>
    <property type="match status" value="1"/>
</dbReference>
<evidence type="ECO:0000259" key="11">
    <source>
        <dbReference type="Pfam" id="PF23559"/>
    </source>
</evidence>
<dbReference type="PANTHER" id="PTHR33463">
    <property type="entry name" value="NB-ARC DOMAIN-CONTAINING PROTEIN-RELATED"/>
    <property type="match status" value="1"/>
</dbReference>
<evidence type="ECO:0000256" key="1">
    <source>
        <dbReference type="ARBA" id="ARBA00008894"/>
    </source>
</evidence>
<organism evidence="13 14">
    <name type="scientific">Arabidopsis suecica</name>
    <name type="common">Swedish thale-cress</name>
    <name type="synonym">Cardaminopsis suecica</name>
    <dbReference type="NCBI Taxonomy" id="45249"/>
    <lineage>
        <taxon>Eukaryota</taxon>
        <taxon>Viridiplantae</taxon>
        <taxon>Streptophyta</taxon>
        <taxon>Embryophyta</taxon>
        <taxon>Tracheophyta</taxon>
        <taxon>Spermatophyta</taxon>
        <taxon>Magnoliopsida</taxon>
        <taxon>eudicotyledons</taxon>
        <taxon>Gunneridae</taxon>
        <taxon>Pentapetalae</taxon>
        <taxon>rosids</taxon>
        <taxon>malvids</taxon>
        <taxon>Brassicales</taxon>
        <taxon>Brassicaceae</taxon>
        <taxon>Camelineae</taxon>
        <taxon>Arabidopsis</taxon>
    </lineage>
</organism>
<proteinExistence type="inferred from homology"/>
<evidence type="ECO:0000259" key="10">
    <source>
        <dbReference type="Pfam" id="PF00931"/>
    </source>
</evidence>
<reference evidence="13 14" key="1">
    <citation type="submission" date="2020-12" db="EMBL/GenBank/DDBJ databases">
        <title>Concerted genomic and epigenomic changes stabilize Arabidopsis allopolyploids.</title>
        <authorList>
            <person name="Chen Z."/>
        </authorList>
    </citation>
    <scope>NUCLEOTIDE SEQUENCE [LARGE SCALE GENOMIC DNA]</scope>
    <source>
        <strain evidence="13">As9502</strain>
        <tissue evidence="13">Leaf</tissue>
    </source>
</reference>
<evidence type="ECO:0000256" key="3">
    <source>
        <dbReference type="ARBA" id="ARBA00022737"/>
    </source>
</evidence>
<keyword evidence="9" id="KW-0472">Membrane</keyword>
<evidence type="ECO:0000256" key="2">
    <source>
        <dbReference type="ARBA" id="ARBA00022614"/>
    </source>
</evidence>
<dbReference type="FunFam" id="1.10.10.10:FF:000322">
    <property type="entry name" value="Probable disease resistance protein At1g63360"/>
    <property type="match status" value="1"/>
</dbReference>
<dbReference type="GO" id="GO:0006952">
    <property type="term" value="P:defense response"/>
    <property type="evidence" value="ECO:0007669"/>
    <property type="project" value="UniProtKB-KW"/>
</dbReference>
<feature type="domain" description="Disease resistance R13L4/SHOC-2-like LRR" evidence="12">
    <location>
        <begin position="648"/>
        <end position="901"/>
    </location>
</feature>
<dbReference type="InterPro" id="IPR050905">
    <property type="entry name" value="Plant_NBS-LRR"/>
</dbReference>
<dbReference type="AlphaFoldDB" id="A0A8T1Y3S5"/>
<dbReference type="GO" id="GO:0005886">
    <property type="term" value="C:plasma membrane"/>
    <property type="evidence" value="ECO:0007669"/>
    <property type="project" value="UniProtKB-ARBA"/>
</dbReference>
<keyword evidence="7 8" id="KW-0175">Coiled coil</keyword>
<dbReference type="GO" id="GO:0005524">
    <property type="term" value="F:ATP binding"/>
    <property type="evidence" value="ECO:0007669"/>
    <property type="project" value="UniProtKB-KW"/>
</dbReference>
<evidence type="ECO:0000313" key="13">
    <source>
        <dbReference type="EMBL" id="KAG7538983.1"/>
    </source>
</evidence>
<keyword evidence="14" id="KW-1185">Reference proteome</keyword>
<dbReference type="Proteomes" id="UP000694251">
    <property type="component" value="Chromosome 13"/>
</dbReference>
<feature type="coiled-coil region" evidence="8">
    <location>
        <begin position="116"/>
        <end position="150"/>
    </location>
</feature>
<feature type="transmembrane region" description="Helical" evidence="9">
    <location>
        <begin position="64"/>
        <end position="83"/>
    </location>
</feature>
<evidence type="ECO:0000256" key="4">
    <source>
        <dbReference type="ARBA" id="ARBA00022741"/>
    </source>
</evidence>
<dbReference type="EMBL" id="JAEFBJ010000013">
    <property type="protein sequence ID" value="KAG7538983.1"/>
    <property type="molecule type" value="Genomic_DNA"/>
</dbReference>
<dbReference type="GO" id="GO:0043531">
    <property type="term" value="F:ADP binding"/>
    <property type="evidence" value="ECO:0007669"/>
    <property type="project" value="InterPro"/>
</dbReference>
<evidence type="ECO:0000313" key="14">
    <source>
        <dbReference type="Proteomes" id="UP000694251"/>
    </source>
</evidence>
<evidence type="ECO:0000256" key="7">
    <source>
        <dbReference type="ARBA" id="ARBA00023054"/>
    </source>
</evidence>
<dbReference type="OrthoDB" id="664960at2759"/>
<gene>
    <name evidence="13" type="ORF">ISN44_As13g026840</name>
</gene>
<evidence type="ECO:0000256" key="5">
    <source>
        <dbReference type="ARBA" id="ARBA00022821"/>
    </source>
</evidence>
<dbReference type="InterPro" id="IPR002182">
    <property type="entry name" value="NB-ARC"/>
</dbReference>
<keyword evidence="3" id="KW-0677">Repeat</keyword>
<dbReference type="FunFam" id="3.80.10.10:FF:000799">
    <property type="entry name" value="Probable disease resistance protein At5g63020"/>
    <property type="match status" value="1"/>
</dbReference>
<dbReference type="Pfam" id="PF23598">
    <property type="entry name" value="LRR_14"/>
    <property type="match status" value="1"/>
</dbReference>
<feature type="domain" description="Disease resistance protein winged helix" evidence="11">
    <location>
        <begin position="502"/>
        <end position="566"/>
    </location>
</feature>
<keyword evidence="9" id="KW-0812">Transmembrane</keyword>
<evidence type="ECO:0000256" key="6">
    <source>
        <dbReference type="ARBA" id="ARBA00022840"/>
    </source>
</evidence>
<dbReference type="InterPro" id="IPR055414">
    <property type="entry name" value="LRR_R13L4/SHOC2-like"/>
</dbReference>
<sequence>MSSARVSCQSCWQIPIFISFNAKIKHFSTQMILFVRENIVKIFEILLVNYDSDDFRVWRKKSNFHYSAALILFLLLVLCNQVLCKRRMGGCVSVSISCDQLTKNVCSCLSRNGDYIHGLEENLTALQRALEEIEQRREDLLRKIVSEERRGLQRLALVQGWVSKVEEIVPRVNELVRMRSVQVQRLCLCGFCSKDLVSSYRYGKKVMKMIEEVELLRSQGDFAVVAERVNEARVEERPTRPMVAMESMLESAWNRLMEDEIGILGLHGMGGVGKTTLLSHINNRFSRVEGEFDIVIWIVVSKELQIQRIQDEIWEKLRSDNEKWKQKTEDIKASNIYNVLKHKRFVLLLDDIWSKVDLTEVGVPFPSRENGCKIVFTTRLKEICGRMGVDSDMEVRCLAPDDAWDLFTKKVGEITLGSHPEIPTLARTVAKKCRGLPLALNVIGETMAYKRTVQEWRSAIDVLTSSAAEFSGMEDEILPILKYSYDNLKSEQLKLCFQYCALFPEDHNIEKDDLVDYWIGEGFIDRNKGRAENQGYEIIGILVRSCLLMEENQETVKMHDVVREMALWIASDFGKQKENFIVQAGLQWRNIPEIEKWKVARRVSLMFNYIESIPDAPESPQLITLLLRKNFLAHISSSFFRLMPMLVVLDLSMNKDLRHLPDEISECVSLQYLSLSRTRIRLWPAGLVELRKLIYLNLEYTRMVESICGISGLTSLKVLRLFVSGFPEDPCVLNELQLLENLQTLTITLGLASILEQFLSNQRLASCTRALRIENLNPQSSEISFVATMDSLQELHLAHSDISEIKVERKETFLPLHIPTTTPSFPNLSQVSLEFCKGLRDLTWLLFAPNLTVLRVMSASHLEEVINKEKAEQQNLIPFQELKELRLENVKMLKHIHRGPLPFPCLQKILVNGCSQLRKLPLNFTSVPRGDLVIEAHKKWIEILEWEDEATKARFLPSFKAFPENIDDDGYEISIPSS</sequence>
<evidence type="ECO:0000259" key="12">
    <source>
        <dbReference type="Pfam" id="PF23598"/>
    </source>
</evidence>
<dbReference type="PANTHER" id="PTHR33463:SF220">
    <property type="entry name" value="NB-ARC DOMAIN-CONTAINING PROTEIN"/>
    <property type="match status" value="1"/>
</dbReference>
<keyword evidence="6" id="KW-0067">ATP-binding</keyword>
<dbReference type="FunFam" id="3.80.10.10:FF:000861">
    <property type="entry name" value="Disease resistance protein (CC-NBS-LRR class) family"/>
    <property type="match status" value="1"/>
</dbReference>